<evidence type="ECO:0000256" key="2">
    <source>
        <dbReference type="ARBA" id="ARBA00022737"/>
    </source>
</evidence>
<sequence>MVSKRQRLAKKRYREEHPDQFPKPEPTAPKDPDKKKKKKMSKFKRKKSESNASKDPNKPFRKGFTKHPLRVPGMKPGESCYICKAKEHIAKHCPEKAQWEKNKICLLCRHRGHSVKNCPNKNDETMDKKFCYNCGESGHSLAQCSQPLQEGGTKFANCFICNERGHLSKDCPQNTRGIYPKGGCCKICGGVTHLAKDCPNKGYRGSVAAAGAGYTSYVNEERPRGQVIKFASGDDLEDDFFTDDKHGGSKDGSESKVGLASKSKESCAKPKKKQGPSIVNFVD</sequence>
<evidence type="ECO:0000313" key="8">
    <source>
        <dbReference type="EMBL" id="KAF3955018.1"/>
    </source>
</evidence>
<feature type="compositionally biased region" description="Basic and acidic residues" evidence="6">
    <location>
        <begin position="13"/>
        <end position="34"/>
    </location>
</feature>
<feature type="region of interest" description="Disordered" evidence="6">
    <location>
        <begin position="241"/>
        <end position="283"/>
    </location>
</feature>
<comment type="caution">
    <text evidence="8">The sequence shown here is derived from an EMBL/GenBank/DDBJ whole genome shotgun (WGS) entry which is preliminary data.</text>
</comment>
<dbReference type="OrthoDB" id="3863715at2759"/>
<keyword evidence="9" id="KW-1185">Reference proteome</keyword>
<evidence type="ECO:0000256" key="6">
    <source>
        <dbReference type="SAM" id="MobiDB-lite"/>
    </source>
</evidence>
<feature type="compositionally biased region" description="Basic residues" evidence="6">
    <location>
        <begin position="35"/>
        <end position="47"/>
    </location>
</feature>
<protein>
    <recommendedName>
        <fullName evidence="7">CCHC-type domain-containing protein</fullName>
    </recommendedName>
</protein>
<keyword evidence="2" id="KW-0677">Repeat</keyword>
<evidence type="ECO:0000259" key="7">
    <source>
        <dbReference type="PROSITE" id="PS50158"/>
    </source>
</evidence>
<organism evidence="8 9">
    <name type="scientific">Castanea mollissima</name>
    <name type="common">Chinese chestnut</name>
    <dbReference type="NCBI Taxonomy" id="60419"/>
    <lineage>
        <taxon>Eukaryota</taxon>
        <taxon>Viridiplantae</taxon>
        <taxon>Streptophyta</taxon>
        <taxon>Embryophyta</taxon>
        <taxon>Tracheophyta</taxon>
        <taxon>Spermatophyta</taxon>
        <taxon>Magnoliopsida</taxon>
        <taxon>eudicotyledons</taxon>
        <taxon>Gunneridae</taxon>
        <taxon>Pentapetalae</taxon>
        <taxon>rosids</taxon>
        <taxon>fabids</taxon>
        <taxon>Fagales</taxon>
        <taxon>Fagaceae</taxon>
        <taxon>Castanea</taxon>
    </lineage>
</organism>
<keyword evidence="4" id="KW-0862">Zinc</keyword>
<dbReference type="Proteomes" id="UP000737018">
    <property type="component" value="Unassembled WGS sequence"/>
</dbReference>
<feature type="compositionally biased region" description="Basic residues" evidence="6">
    <location>
        <begin position="1"/>
        <end position="12"/>
    </location>
</feature>
<feature type="compositionally biased region" description="Basic and acidic residues" evidence="6">
    <location>
        <begin position="242"/>
        <end position="254"/>
    </location>
</feature>
<keyword evidence="3 5" id="KW-0863">Zinc-finger</keyword>
<dbReference type="PANTHER" id="PTHR47798:SF2">
    <property type="entry name" value="CCHC-TYPE DOMAIN-CONTAINING PROTEIN"/>
    <property type="match status" value="1"/>
</dbReference>
<dbReference type="SMART" id="SM00343">
    <property type="entry name" value="ZnF_C2HC"/>
    <property type="match status" value="5"/>
</dbReference>
<feature type="domain" description="CCHC-type" evidence="7">
    <location>
        <begin position="158"/>
        <end position="173"/>
    </location>
</feature>
<proteinExistence type="predicted"/>
<evidence type="ECO:0000313" key="9">
    <source>
        <dbReference type="Proteomes" id="UP000737018"/>
    </source>
</evidence>
<evidence type="ECO:0000256" key="1">
    <source>
        <dbReference type="ARBA" id="ARBA00022723"/>
    </source>
</evidence>
<evidence type="ECO:0000256" key="5">
    <source>
        <dbReference type="PROSITE-ProRule" id="PRU00047"/>
    </source>
</evidence>
<evidence type="ECO:0000256" key="4">
    <source>
        <dbReference type="ARBA" id="ARBA00022833"/>
    </source>
</evidence>
<name>A0A8J4VB64_9ROSI</name>
<dbReference type="PROSITE" id="PS50158">
    <property type="entry name" value="ZF_CCHC"/>
    <property type="match status" value="2"/>
</dbReference>
<dbReference type="InterPro" id="IPR025836">
    <property type="entry name" value="Zn_knuckle_CX2CX4HX4C"/>
</dbReference>
<dbReference type="GO" id="GO:0003676">
    <property type="term" value="F:nucleic acid binding"/>
    <property type="evidence" value="ECO:0007669"/>
    <property type="project" value="InterPro"/>
</dbReference>
<dbReference type="FunFam" id="4.10.60.10:FF:000091">
    <property type="entry name" value="Zinc finger CCHC-type-containing 9"/>
    <property type="match status" value="1"/>
</dbReference>
<dbReference type="Gene3D" id="4.10.60.10">
    <property type="entry name" value="Zinc finger, CCHC-type"/>
    <property type="match status" value="2"/>
</dbReference>
<gene>
    <name evidence="8" type="ORF">CMV_019718</name>
</gene>
<keyword evidence="1" id="KW-0479">Metal-binding</keyword>
<accession>A0A8J4VB64</accession>
<dbReference type="Pfam" id="PF14392">
    <property type="entry name" value="zf-CCHC_4"/>
    <property type="match status" value="2"/>
</dbReference>
<dbReference type="SUPFAM" id="SSF57756">
    <property type="entry name" value="Retrovirus zinc finger-like domains"/>
    <property type="match status" value="2"/>
</dbReference>
<dbReference type="InterPro" id="IPR001878">
    <property type="entry name" value="Znf_CCHC"/>
</dbReference>
<evidence type="ECO:0000256" key="3">
    <source>
        <dbReference type="ARBA" id="ARBA00022771"/>
    </source>
</evidence>
<feature type="domain" description="CCHC-type" evidence="7">
    <location>
        <begin position="131"/>
        <end position="146"/>
    </location>
</feature>
<dbReference type="GO" id="GO:0008270">
    <property type="term" value="F:zinc ion binding"/>
    <property type="evidence" value="ECO:0007669"/>
    <property type="project" value="UniProtKB-KW"/>
</dbReference>
<dbReference type="PANTHER" id="PTHR47798">
    <property type="entry name" value="OS04G0555800 PROTEIN"/>
    <property type="match status" value="1"/>
</dbReference>
<dbReference type="EMBL" id="JRKL02003517">
    <property type="protein sequence ID" value="KAF3955018.1"/>
    <property type="molecule type" value="Genomic_DNA"/>
</dbReference>
<reference evidence="8" key="1">
    <citation type="submission" date="2020-03" db="EMBL/GenBank/DDBJ databases">
        <title>Castanea mollissima Vanexum genome sequencing.</title>
        <authorList>
            <person name="Staton M."/>
        </authorList>
    </citation>
    <scope>NUCLEOTIDE SEQUENCE</scope>
    <source>
        <tissue evidence="8">Leaf</tissue>
    </source>
</reference>
<dbReference type="Pfam" id="PF00098">
    <property type="entry name" value="zf-CCHC"/>
    <property type="match status" value="2"/>
</dbReference>
<feature type="compositionally biased region" description="Basic residues" evidence="6">
    <location>
        <begin position="59"/>
        <end position="69"/>
    </location>
</feature>
<dbReference type="InterPro" id="IPR036875">
    <property type="entry name" value="Znf_CCHC_sf"/>
</dbReference>
<feature type="region of interest" description="Disordered" evidence="6">
    <location>
        <begin position="1"/>
        <end position="71"/>
    </location>
</feature>
<dbReference type="AlphaFoldDB" id="A0A8J4VB64"/>